<sequence>MPRQYDLPLLIMCSSRRYLRDSHCPEGDHGDTSDCLATWTRRLNLPCSLSTLYSTLFLYILELEMMDSDDFSMLNMVKPRPRLS</sequence>
<proteinExistence type="predicted"/>
<dbReference type="AlphaFoldDB" id="A0A2R6WMR5"/>
<dbReference type="EMBL" id="KZ772745">
    <property type="protein sequence ID" value="PTQ35147.1"/>
    <property type="molecule type" value="Genomic_DNA"/>
</dbReference>
<evidence type="ECO:0000313" key="1">
    <source>
        <dbReference type="EMBL" id="PTQ35147.1"/>
    </source>
</evidence>
<accession>A0A2R6WMR5</accession>
<name>A0A2R6WMR5_MARPO</name>
<keyword evidence="2" id="KW-1185">Reference proteome</keyword>
<dbReference type="OrthoDB" id="10453311at2759"/>
<protein>
    <submittedName>
        <fullName evidence="1">Uncharacterized protein</fullName>
    </submittedName>
</protein>
<reference evidence="2" key="1">
    <citation type="journal article" date="2017" name="Cell">
        <title>Insights into land plant evolution garnered from the Marchantia polymorpha genome.</title>
        <authorList>
            <person name="Bowman J.L."/>
            <person name="Kohchi T."/>
            <person name="Yamato K.T."/>
            <person name="Jenkins J."/>
            <person name="Shu S."/>
            <person name="Ishizaki K."/>
            <person name="Yamaoka S."/>
            <person name="Nishihama R."/>
            <person name="Nakamura Y."/>
            <person name="Berger F."/>
            <person name="Adam C."/>
            <person name="Aki S.S."/>
            <person name="Althoff F."/>
            <person name="Araki T."/>
            <person name="Arteaga-Vazquez M.A."/>
            <person name="Balasubrmanian S."/>
            <person name="Barry K."/>
            <person name="Bauer D."/>
            <person name="Boehm C.R."/>
            <person name="Briginshaw L."/>
            <person name="Caballero-Perez J."/>
            <person name="Catarino B."/>
            <person name="Chen F."/>
            <person name="Chiyoda S."/>
            <person name="Chovatia M."/>
            <person name="Davies K.M."/>
            <person name="Delmans M."/>
            <person name="Demura T."/>
            <person name="Dierschke T."/>
            <person name="Dolan L."/>
            <person name="Dorantes-Acosta A.E."/>
            <person name="Eklund D.M."/>
            <person name="Florent S.N."/>
            <person name="Flores-Sandoval E."/>
            <person name="Fujiyama A."/>
            <person name="Fukuzawa H."/>
            <person name="Galik B."/>
            <person name="Grimanelli D."/>
            <person name="Grimwood J."/>
            <person name="Grossniklaus U."/>
            <person name="Hamada T."/>
            <person name="Haseloff J."/>
            <person name="Hetherington A.J."/>
            <person name="Higo A."/>
            <person name="Hirakawa Y."/>
            <person name="Hundley H.N."/>
            <person name="Ikeda Y."/>
            <person name="Inoue K."/>
            <person name="Inoue S.I."/>
            <person name="Ishida S."/>
            <person name="Jia Q."/>
            <person name="Kakita M."/>
            <person name="Kanazawa T."/>
            <person name="Kawai Y."/>
            <person name="Kawashima T."/>
            <person name="Kennedy M."/>
            <person name="Kinose K."/>
            <person name="Kinoshita T."/>
            <person name="Kohara Y."/>
            <person name="Koide E."/>
            <person name="Komatsu K."/>
            <person name="Kopischke S."/>
            <person name="Kubo M."/>
            <person name="Kyozuka J."/>
            <person name="Lagercrantz U."/>
            <person name="Lin S.S."/>
            <person name="Lindquist E."/>
            <person name="Lipzen A.M."/>
            <person name="Lu C.W."/>
            <person name="De Luna E."/>
            <person name="Martienssen R.A."/>
            <person name="Minamino N."/>
            <person name="Mizutani M."/>
            <person name="Mizutani M."/>
            <person name="Mochizuki N."/>
            <person name="Monte I."/>
            <person name="Mosher R."/>
            <person name="Nagasaki H."/>
            <person name="Nakagami H."/>
            <person name="Naramoto S."/>
            <person name="Nishitani K."/>
            <person name="Ohtani M."/>
            <person name="Okamoto T."/>
            <person name="Okumura M."/>
            <person name="Phillips J."/>
            <person name="Pollak B."/>
            <person name="Reinders A."/>
            <person name="Rovekamp M."/>
            <person name="Sano R."/>
            <person name="Sawa S."/>
            <person name="Schmid M.W."/>
            <person name="Shirakawa M."/>
            <person name="Solano R."/>
            <person name="Spunde A."/>
            <person name="Suetsugu N."/>
            <person name="Sugano S."/>
            <person name="Sugiyama A."/>
            <person name="Sun R."/>
            <person name="Suzuki Y."/>
            <person name="Takenaka M."/>
            <person name="Takezawa D."/>
            <person name="Tomogane H."/>
            <person name="Tsuzuki M."/>
            <person name="Ueda T."/>
            <person name="Umeda M."/>
            <person name="Ward J.M."/>
            <person name="Watanabe Y."/>
            <person name="Yazaki K."/>
            <person name="Yokoyama R."/>
            <person name="Yoshitake Y."/>
            <person name="Yotsui I."/>
            <person name="Zachgo S."/>
            <person name="Schmutz J."/>
        </authorList>
    </citation>
    <scope>NUCLEOTIDE SEQUENCE [LARGE SCALE GENOMIC DNA]</scope>
    <source>
        <strain evidence="2">Tak-1</strain>
    </source>
</reference>
<dbReference type="Gramene" id="Mp5g19210.1">
    <property type="protein sequence ID" value="Mp5g19210.1.cds1"/>
    <property type="gene ID" value="Mp5g19210"/>
</dbReference>
<organism evidence="1 2">
    <name type="scientific">Marchantia polymorpha</name>
    <name type="common">Common liverwort</name>
    <name type="synonym">Marchantia aquatica</name>
    <dbReference type="NCBI Taxonomy" id="3197"/>
    <lineage>
        <taxon>Eukaryota</taxon>
        <taxon>Viridiplantae</taxon>
        <taxon>Streptophyta</taxon>
        <taxon>Embryophyta</taxon>
        <taxon>Marchantiophyta</taxon>
        <taxon>Marchantiopsida</taxon>
        <taxon>Marchantiidae</taxon>
        <taxon>Marchantiales</taxon>
        <taxon>Marchantiaceae</taxon>
        <taxon>Marchantia</taxon>
    </lineage>
</organism>
<evidence type="ECO:0000313" key="2">
    <source>
        <dbReference type="Proteomes" id="UP000244005"/>
    </source>
</evidence>
<gene>
    <name evidence="1" type="ORF">MARPO_0073s0023</name>
</gene>
<dbReference type="Proteomes" id="UP000244005">
    <property type="component" value="Unassembled WGS sequence"/>
</dbReference>